<accession>B8KWR8</accession>
<dbReference type="OrthoDB" id="3893742at2"/>
<dbReference type="STRING" id="565045.NOR51B_77"/>
<keyword evidence="2" id="KW-1185">Reference proteome</keyword>
<name>B8KWR8_9GAMM</name>
<dbReference type="HOGENOM" id="CLU_026153_0_0_6"/>
<evidence type="ECO:0000313" key="2">
    <source>
        <dbReference type="Proteomes" id="UP000004699"/>
    </source>
</evidence>
<evidence type="ECO:0000313" key="1">
    <source>
        <dbReference type="EMBL" id="EED34140.1"/>
    </source>
</evidence>
<dbReference type="AlphaFoldDB" id="B8KWR8"/>
<organism evidence="1 2">
    <name type="scientific">Luminiphilus syltensis NOR5-1B</name>
    <dbReference type="NCBI Taxonomy" id="565045"/>
    <lineage>
        <taxon>Bacteria</taxon>
        <taxon>Pseudomonadati</taxon>
        <taxon>Pseudomonadota</taxon>
        <taxon>Gammaproteobacteria</taxon>
        <taxon>Cellvibrionales</taxon>
        <taxon>Halieaceae</taxon>
        <taxon>Luminiphilus</taxon>
    </lineage>
</organism>
<dbReference type="Proteomes" id="UP000004699">
    <property type="component" value="Unassembled WGS sequence"/>
</dbReference>
<reference evidence="2" key="1">
    <citation type="journal article" date="2013" name="BMC Microbiol.">
        <title>Taxonomy and evolution of bacteriochlorophyll a-containing members of the OM60/NOR5 clade of marine gammaproteobacteria: description of Luminiphilus syltensis gen. nov., sp. nov., reclassification of Haliea rubra as Pseudohaliea rubra gen. nov., comb. nov., and emendation of Chromatocurvus halotolerans.</title>
        <authorList>
            <person name="Spring S."/>
            <person name="Riedel T."/>
            <person name="Sproer C."/>
            <person name="Yan S."/>
            <person name="Harder J."/>
            <person name="Fuchs B.M."/>
        </authorList>
    </citation>
    <scope>NUCLEOTIDE SEQUENCE [LARGE SCALE GENOMIC DNA]</scope>
    <source>
        <strain evidence="2">NOR51-B</strain>
    </source>
</reference>
<proteinExistence type="predicted"/>
<gene>
    <name evidence="1" type="ORF">NOR51B_77</name>
</gene>
<dbReference type="EMBL" id="DS999411">
    <property type="protein sequence ID" value="EED34140.1"/>
    <property type="molecule type" value="Genomic_DNA"/>
</dbReference>
<protein>
    <submittedName>
        <fullName evidence="1">Uncharacterized protein</fullName>
    </submittedName>
</protein>
<dbReference type="eggNOG" id="ENOG502Z84R">
    <property type="taxonomic scope" value="Bacteria"/>
</dbReference>
<sequence>MVDPVSDERLKLRCKRLDAALDELTRASRVAHLSKVPRVLDAARQVLGEPGGPLALRRRIVSLTEAGIFRGSDWDYPENLVPTLARQALTSRDPATVVIEVLSLLRLLSVVEDDYPGANVGVEQSREHLVRVLALNLSILYGIQGEAVREQGEKLAAVSRGSLQFILEQLGFDQVVDALIAEIWRILEQRPIQVAPVREMITQIARCLQDPEQDLGASGRGAERLVSSLYGPTRACGEDPGLATYAERLRAMDAVGLQGEVMGLARSMHDTGLVSPYHAVAISHLLESDDRAILLPDILGLSSTGRDCLLCYQSLVQTLIREAIYPDTCQSIYGLALLLERGILYQPPVAPGLWRQLKVRLAPQARERLRLTFGEALPPETHLVAGVLSVLGQPLGIGQGNNPTCQSARALSMWAYNDPDYLLQMVIWAARDDEIVMHFEGEGISSRGETELVRPLLGFDLDPVSLVVVPHLDRIYSQMMARCVGRAEDPHCWVNPEFHGWWTGRGFQINVDVATGKLANLEDFLRHFFASYHPYYNGVQPLIHPQPAGIAVTDSAARFIGWHAITILRVALDQHDDMRVYFYNPNNDGGQDWGDGTVVSTGGCGERYGESSLSFAEFASRLYIFHFDPLEPGEPEAVDGPMIDDCAARVRRTWAVDRLPAPLSEPSERSVG</sequence>